<dbReference type="AlphaFoldDB" id="A0A0R3TQG8"/>
<evidence type="ECO:0000313" key="4">
    <source>
        <dbReference type="WBParaSite" id="HNAJ_0000979001-mRNA-1"/>
    </source>
</evidence>
<evidence type="ECO:0000313" key="3">
    <source>
        <dbReference type="Proteomes" id="UP000278807"/>
    </source>
</evidence>
<feature type="compositionally biased region" description="Basic and acidic residues" evidence="1">
    <location>
        <begin position="108"/>
        <end position="123"/>
    </location>
</feature>
<feature type="compositionally biased region" description="Acidic residues" evidence="1">
    <location>
        <begin position="252"/>
        <end position="266"/>
    </location>
</feature>
<feature type="region of interest" description="Disordered" evidence="1">
    <location>
        <begin position="59"/>
        <end position="131"/>
    </location>
</feature>
<gene>
    <name evidence="2" type="ORF">HNAJ_LOCUS9785</name>
</gene>
<dbReference type="WBParaSite" id="HNAJ_0000979001-mRNA-1">
    <property type="protein sequence ID" value="HNAJ_0000979001-mRNA-1"/>
    <property type="gene ID" value="HNAJ_0000979001"/>
</dbReference>
<feature type="region of interest" description="Disordered" evidence="1">
    <location>
        <begin position="155"/>
        <end position="292"/>
    </location>
</feature>
<organism evidence="4">
    <name type="scientific">Rodentolepis nana</name>
    <name type="common">Dwarf tapeworm</name>
    <name type="synonym">Hymenolepis nana</name>
    <dbReference type="NCBI Taxonomy" id="102285"/>
    <lineage>
        <taxon>Eukaryota</taxon>
        <taxon>Metazoa</taxon>
        <taxon>Spiralia</taxon>
        <taxon>Lophotrochozoa</taxon>
        <taxon>Platyhelminthes</taxon>
        <taxon>Cestoda</taxon>
        <taxon>Eucestoda</taxon>
        <taxon>Cyclophyllidea</taxon>
        <taxon>Hymenolepididae</taxon>
        <taxon>Rodentolepis</taxon>
    </lineage>
</organism>
<name>A0A0R3TQG8_RODNA</name>
<reference evidence="4" key="1">
    <citation type="submission" date="2017-02" db="UniProtKB">
        <authorList>
            <consortium name="WormBaseParasite"/>
        </authorList>
    </citation>
    <scope>IDENTIFICATION</scope>
</reference>
<dbReference type="Proteomes" id="UP000278807">
    <property type="component" value="Unassembled WGS sequence"/>
</dbReference>
<reference evidence="2 3" key="2">
    <citation type="submission" date="2018-11" db="EMBL/GenBank/DDBJ databases">
        <authorList>
            <consortium name="Pathogen Informatics"/>
        </authorList>
    </citation>
    <scope>NUCLEOTIDE SEQUENCE [LARGE SCALE GENOMIC DNA]</scope>
</reference>
<accession>A0A0R3TQG8</accession>
<keyword evidence="3" id="KW-1185">Reference proteome</keyword>
<feature type="compositionally biased region" description="Acidic residues" evidence="1">
    <location>
        <begin position="283"/>
        <end position="292"/>
    </location>
</feature>
<dbReference type="OrthoDB" id="1906282at2759"/>
<feature type="compositionally biased region" description="Acidic residues" evidence="1">
    <location>
        <begin position="208"/>
        <end position="219"/>
    </location>
</feature>
<evidence type="ECO:0000256" key="1">
    <source>
        <dbReference type="SAM" id="MobiDB-lite"/>
    </source>
</evidence>
<protein>
    <submittedName>
        <fullName evidence="4">Protein TSSC4</fullName>
    </submittedName>
</protein>
<evidence type="ECO:0000313" key="2">
    <source>
        <dbReference type="EMBL" id="VDO06453.1"/>
    </source>
</evidence>
<dbReference type="EMBL" id="UZAE01012747">
    <property type="protein sequence ID" value="VDO06453.1"/>
    <property type="molecule type" value="Genomic_DNA"/>
</dbReference>
<feature type="compositionally biased region" description="Basic and acidic residues" evidence="1">
    <location>
        <begin position="71"/>
        <end position="81"/>
    </location>
</feature>
<proteinExistence type="predicted"/>
<feature type="compositionally biased region" description="Basic and acidic residues" evidence="1">
    <location>
        <begin position="267"/>
        <end position="282"/>
    </location>
</feature>
<sequence>MPDTRDSSNYSEPFAVRGSSSLFIQRQRDTFDCLQALEEAHAKVNKETRAERNLVKKMAWRPAKPAIESLEAEKEARDKLKSSGTNKLADTFKIPISPAPRPGGKRRGAPDQRQQSRSDDPRRGSTKWIHYSLADVNEDGKADRSIAAELMRELRRRHQEEGAQNEEGPIGNPPQGRILFRPKTGRKRRCMDSVCESSSSSLPSAFSPEDEITCEDQDCSTEPVTLTKPEAVQFRSRQHPGRQMRFTTMSDDNSDHEEEMDTNETTDTDKDELGSSSDKGEMSDLEDPPEGV</sequence>
<feature type="compositionally biased region" description="Low complexity" evidence="1">
    <location>
        <begin position="193"/>
        <end position="207"/>
    </location>
</feature>